<dbReference type="RefSeq" id="WP_320387668.1">
    <property type="nucleotide sequence ID" value="NZ_JARDVI010000012.1"/>
</dbReference>
<accession>A0ABU5DAM4</accession>
<protein>
    <recommendedName>
        <fullName evidence="3">DUF4365 domain-containing protein</fullName>
    </recommendedName>
</protein>
<evidence type="ECO:0000313" key="2">
    <source>
        <dbReference type="Proteomes" id="UP001270266"/>
    </source>
</evidence>
<sequence>MTSIKELTKKIAVEHNHKIYEVPDFELNIKTNINLYVTTKDFFDYFIFIDIPYNKLNEVNGSIQIKLHGDLINNIKGENESDSHKFDLHFDKNTTLIITSLIPSDVSIEDLYRVVSSLEEDVYFFKKQVIYYYESEVNITNSILANNENCSNYCNRIISDIKKYELFVKSKDDEYGFIARLFEKIPFLSLTVNEMELLDLQGMITSKLTKNENKMLPELLVLDSDEAIDSWILSLESKND</sequence>
<organism evidence="1 2">
    <name type="scientific">Enterobacter chinensis</name>
    <dbReference type="NCBI Taxonomy" id="3030997"/>
    <lineage>
        <taxon>Bacteria</taxon>
        <taxon>Pseudomonadati</taxon>
        <taxon>Pseudomonadota</taxon>
        <taxon>Gammaproteobacteria</taxon>
        <taxon>Enterobacterales</taxon>
        <taxon>Enterobacteriaceae</taxon>
        <taxon>Enterobacter</taxon>
    </lineage>
</organism>
<keyword evidence="2" id="KW-1185">Reference proteome</keyword>
<name>A0ABU5DAM4_9ENTR</name>
<gene>
    <name evidence="1" type="ORF">PYW49_23160</name>
</gene>
<evidence type="ECO:0000313" key="1">
    <source>
        <dbReference type="EMBL" id="MDY0420550.1"/>
    </source>
</evidence>
<proteinExistence type="predicted"/>
<reference evidence="1 2" key="1">
    <citation type="submission" date="2023-02" db="EMBL/GenBank/DDBJ databases">
        <title>The draft genomes of Enterobacter strains.</title>
        <authorList>
            <person name="He Y."/>
            <person name="Feng Y."/>
            <person name="Zong Z."/>
        </authorList>
    </citation>
    <scope>NUCLEOTIDE SEQUENCE [LARGE SCALE GENOMIC DNA]</scope>
    <source>
        <strain evidence="1 2">170198</strain>
    </source>
</reference>
<dbReference type="EMBL" id="JARDVI010000012">
    <property type="protein sequence ID" value="MDY0420550.1"/>
    <property type="molecule type" value="Genomic_DNA"/>
</dbReference>
<dbReference type="Proteomes" id="UP001270266">
    <property type="component" value="Unassembled WGS sequence"/>
</dbReference>
<comment type="caution">
    <text evidence="1">The sequence shown here is derived from an EMBL/GenBank/DDBJ whole genome shotgun (WGS) entry which is preliminary data.</text>
</comment>
<evidence type="ECO:0008006" key="3">
    <source>
        <dbReference type="Google" id="ProtNLM"/>
    </source>
</evidence>